<dbReference type="eggNOG" id="COG1403">
    <property type="taxonomic scope" value="Bacteria"/>
</dbReference>
<dbReference type="Pfam" id="PF01844">
    <property type="entry name" value="HNH"/>
    <property type="match status" value="1"/>
</dbReference>
<dbReference type="GO" id="GO:0008270">
    <property type="term" value="F:zinc ion binding"/>
    <property type="evidence" value="ECO:0007669"/>
    <property type="project" value="InterPro"/>
</dbReference>
<dbReference type="RefSeq" id="WP_010858858.1">
    <property type="nucleotide sequence ID" value="NZ_KB933398.1"/>
</dbReference>
<dbReference type="NCBIfam" id="TIGR04416">
    <property type="entry name" value="group_II_RT_mat"/>
    <property type="match status" value="1"/>
</dbReference>
<organism evidence="2 3">
    <name type="scientific">Lysinibacillus sphaericus OT4b.31</name>
    <dbReference type="NCBI Taxonomy" id="1285586"/>
    <lineage>
        <taxon>Bacteria</taxon>
        <taxon>Bacillati</taxon>
        <taxon>Bacillota</taxon>
        <taxon>Bacilli</taxon>
        <taxon>Bacillales</taxon>
        <taxon>Bacillaceae</taxon>
        <taxon>Lysinibacillus</taxon>
    </lineage>
</organism>
<comment type="caution">
    <text evidence="2">The sequence shown here is derived from an EMBL/GenBank/DDBJ whole genome shotgun (WGS) entry which is preliminary data.</text>
</comment>
<dbReference type="Gene3D" id="1.10.30.50">
    <property type="match status" value="1"/>
</dbReference>
<proteinExistence type="predicted"/>
<reference evidence="2 3" key="1">
    <citation type="submission" date="2013-04" db="EMBL/GenBank/DDBJ databases">
        <title>Draft genome of the heavy metal tolerant bacterium Lysinibacillus sphaericus strain OT4b.31.</title>
        <authorList>
            <person name="Pena-Montenegro T.D."/>
            <person name="Dussan J."/>
        </authorList>
    </citation>
    <scope>NUCLEOTIDE SEQUENCE [LARGE SCALE GENOMIC DNA]</scope>
    <source>
        <strain evidence="2 3">OT4b.31</strain>
    </source>
</reference>
<dbReference type="InterPro" id="IPR051083">
    <property type="entry name" value="GrpII_Intron_Splice-Mob/Def"/>
</dbReference>
<dbReference type="CDD" id="cd00085">
    <property type="entry name" value="HNHc"/>
    <property type="match status" value="1"/>
</dbReference>
<dbReference type="SUPFAM" id="SSF56672">
    <property type="entry name" value="DNA/RNA polymerases"/>
    <property type="match status" value="1"/>
</dbReference>
<dbReference type="PATRIC" id="fig|1285586.5.peg.1932"/>
<dbReference type="PANTHER" id="PTHR34047:SF8">
    <property type="entry name" value="PROTEIN YKFC"/>
    <property type="match status" value="1"/>
</dbReference>
<evidence type="ECO:0000313" key="3">
    <source>
        <dbReference type="Proteomes" id="UP000013911"/>
    </source>
</evidence>
<dbReference type="InterPro" id="IPR043502">
    <property type="entry name" value="DNA/RNA_pol_sf"/>
</dbReference>
<dbReference type="EMBL" id="AQPX01000015">
    <property type="protein sequence ID" value="EON72940.1"/>
    <property type="molecule type" value="Genomic_DNA"/>
</dbReference>
<gene>
    <name evidence="2" type="ORF">H131_09533</name>
</gene>
<dbReference type="InterPro" id="IPR002711">
    <property type="entry name" value="HNH"/>
</dbReference>
<feature type="domain" description="Reverse transcriptase" evidence="1">
    <location>
        <begin position="80"/>
        <end position="334"/>
    </location>
</feature>
<dbReference type="OrthoDB" id="9793236at2"/>
<dbReference type="InterPro" id="IPR030931">
    <property type="entry name" value="Group_II_RT_mat"/>
</dbReference>
<sequence length="601" mass="69873">MSTTLRHTEYYDMQSIFDDLYERSKNTATKGVNLYELIISKNNILLAYRNIKANTGSKTAGTDGITIEQYKIEDVETFVDEIRTILKNYKPQTIRRVEIPKPNGKTRPLGIPTMRDRLIQQMFKQVLEPICEARFYNHSYGFRPNRSTHHAIGRCQYLANLTNNHHVVDVDIQGFFDNVSHSKLIKQMYSIGICDKRVLRVVSKMLKAPVKGIGISTKGTPQGGILSPLLSNIVLNDLDWWISKQWENMKTEFNYKKKPIKVSRIKKTTVLKEMYIVRYADDFKIFTNSHKNAFKIYHAVKGYLKNRLNLDISNEKSQITNLRKRASDFLGFSLKVVRKRKKYVANTHVMDDKVKTILQKARKLIHEIQKSPTAKTATGYNLYILGIKNYYKIATHVNIDFSKIAYRLSRTLYNRLKSIGKYGIPIQPSETYKRFNKNNFRTFEIGGTHLFPLADIKTVNSRNFSQDLCNYTKEGRLKLHKQLKNDVAIEINRLLKTTFYNDNLEYADNRISRYSMQSGKCAITGEFLVAEEVHCHHRIPRHMGGTDEFKNLVIVHRNVHRLIHATETETIERYKSLLQLDGKQLEKLNQFRKKCNLVALG</sequence>
<protein>
    <submittedName>
        <fullName evidence="2">COX1/OXI3 intron 2 protein</fullName>
    </submittedName>
</protein>
<dbReference type="CDD" id="cd01651">
    <property type="entry name" value="RT_G2_intron"/>
    <property type="match status" value="1"/>
</dbReference>
<dbReference type="HOGENOM" id="CLU_013584_14_3_9"/>
<dbReference type="SMART" id="SM00507">
    <property type="entry name" value="HNHc"/>
    <property type="match status" value="1"/>
</dbReference>
<dbReference type="InterPro" id="IPR000477">
    <property type="entry name" value="RT_dom"/>
</dbReference>
<dbReference type="InterPro" id="IPR003615">
    <property type="entry name" value="HNH_nuc"/>
</dbReference>
<dbReference type="Proteomes" id="UP000013911">
    <property type="component" value="Unassembled WGS sequence"/>
</dbReference>
<evidence type="ECO:0000259" key="1">
    <source>
        <dbReference type="PROSITE" id="PS50878"/>
    </source>
</evidence>
<dbReference type="GO" id="GO:0004519">
    <property type="term" value="F:endonuclease activity"/>
    <property type="evidence" value="ECO:0007669"/>
    <property type="project" value="InterPro"/>
</dbReference>
<accession>R7ZFP0</accession>
<dbReference type="AlphaFoldDB" id="R7ZFP0"/>
<dbReference type="GO" id="GO:0003676">
    <property type="term" value="F:nucleic acid binding"/>
    <property type="evidence" value="ECO:0007669"/>
    <property type="project" value="InterPro"/>
</dbReference>
<name>R7ZFP0_LYSSH</name>
<dbReference type="PROSITE" id="PS50878">
    <property type="entry name" value="RT_POL"/>
    <property type="match status" value="1"/>
</dbReference>
<dbReference type="Pfam" id="PF00078">
    <property type="entry name" value="RVT_1"/>
    <property type="match status" value="1"/>
</dbReference>
<evidence type="ECO:0000313" key="2">
    <source>
        <dbReference type="EMBL" id="EON72940.1"/>
    </source>
</evidence>
<dbReference type="eggNOG" id="COG3344">
    <property type="taxonomic scope" value="Bacteria"/>
</dbReference>
<dbReference type="PANTHER" id="PTHR34047">
    <property type="entry name" value="NUCLEAR INTRON MATURASE 1, MITOCHONDRIAL-RELATED"/>
    <property type="match status" value="1"/>
</dbReference>